<feature type="domain" description="DUF7007" evidence="1">
    <location>
        <begin position="107"/>
        <end position="220"/>
    </location>
</feature>
<dbReference type="EMBL" id="CP026928">
    <property type="protein sequence ID" value="AVH45567.1"/>
    <property type="molecule type" value="Genomic_DNA"/>
</dbReference>
<dbReference type="RefSeq" id="WP_104680568.1">
    <property type="nucleotide sequence ID" value="NZ_CP026928.1"/>
</dbReference>
<dbReference type="AlphaFoldDB" id="A0A2L2LML3"/>
<evidence type="ECO:0000313" key="3">
    <source>
        <dbReference type="Proteomes" id="UP000237717"/>
    </source>
</evidence>
<protein>
    <recommendedName>
        <fullName evidence="1">DUF7007 domain-containing protein</fullName>
    </recommendedName>
</protein>
<accession>A0A2L2LML3</accession>
<keyword evidence="2" id="KW-0614">Plasmid</keyword>
<dbReference type="Pfam" id="PF22653">
    <property type="entry name" value="DUF7007"/>
    <property type="match status" value="1"/>
</dbReference>
<name>A0A2L2LML3_AGRTU</name>
<sequence>MTMPASADNAPAFTPGYSGVEFGVIADGFPVARIDEITLAMLPLLAGGGFLASAWRQRGPLCDLTRANFYSHEGRLADEAAFRARVLETAEHRRELALLERVQMWMSCSTPLGASQMATIYEEGIVSHVTAGHGGFELSAERNSKVHPMLRAEGRWYEEDCAWSIVTFTYPQLFTSYERRCAERQLKDWWPEAWEAISGQVLVPGESHAKDRKAFELAHADDWVVIWALRSDHHPGMTEVIATRGGKRDHHVDERRFLVPATEYEVGRFGFVIDEARHSAYDGPSSFVSWSGRSAV</sequence>
<dbReference type="Proteomes" id="UP000237717">
    <property type="component" value="Plasmid pAt1D1609b"/>
</dbReference>
<geneLocation type="plasmid" evidence="3">
    <name>pat1d1609b</name>
</geneLocation>
<dbReference type="InterPro" id="IPR054276">
    <property type="entry name" value="DUF7007"/>
</dbReference>
<reference evidence="2 3" key="1">
    <citation type="submission" date="2018-02" db="EMBL/GenBank/DDBJ databases">
        <title>Complete genome sequence of Agrobacterium tumefaciens 1D1609.</title>
        <authorList>
            <person name="Cho S.-T."/>
            <person name="Haryono M."/>
            <person name="Chang H.-H."/>
            <person name="Santos M.N."/>
            <person name="Lai E.-M."/>
            <person name="Kuo C.-H."/>
        </authorList>
    </citation>
    <scope>NUCLEOTIDE SEQUENCE [LARGE SCALE GENOMIC DNA]</scope>
    <source>
        <strain evidence="2 3">1D1609</strain>
        <plasmid evidence="3">Plasmid pat1d1609b</plasmid>
    </source>
</reference>
<evidence type="ECO:0000313" key="2">
    <source>
        <dbReference type="EMBL" id="AVH45567.1"/>
    </source>
</evidence>
<gene>
    <name evidence="2" type="ORF">At1D1609_55360</name>
</gene>
<organism evidence="2 3">
    <name type="scientific">Agrobacterium tumefaciens</name>
    <dbReference type="NCBI Taxonomy" id="358"/>
    <lineage>
        <taxon>Bacteria</taxon>
        <taxon>Pseudomonadati</taxon>
        <taxon>Pseudomonadota</taxon>
        <taxon>Alphaproteobacteria</taxon>
        <taxon>Hyphomicrobiales</taxon>
        <taxon>Rhizobiaceae</taxon>
        <taxon>Rhizobium/Agrobacterium group</taxon>
        <taxon>Agrobacterium</taxon>
        <taxon>Agrobacterium tumefaciens complex</taxon>
    </lineage>
</organism>
<evidence type="ECO:0000259" key="1">
    <source>
        <dbReference type="Pfam" id="PF22653"/>
    </source>
</evidence>
<proteinExistence type="predicted"/>